<proteinExistence type="inferred from homology"/>
<dbReference type="RefSeq" id="XP_019039416.1">
    <property type="nucleotide sequence ID" value="XM_019183434.1"/>
</dbReference>
<evidence type="ECO:0000313" key="9">
    <source>
        <dbReference type="EMBL" id="ODQ60209.1"/>
    </source>
</evidence>
<evidence type="ECO:0000313" key="10">
    <source>
        <dbReference type="Proteomes" id="UP000094112"/>
    </source>
</evidence>
<dbReference type="STRING" id="683960.A0A1E3P3Z9"/>
<name>A0A1E3P3Z9_WICAA</name>
<keyword evidence="5 7" id="KW-1133">Transmembrane helix</keyword>
<evidence type="ECO:0000256" key="8">
    <source>
        <dbReference type="SAM" id="MobiDB-lite"/>
    </source>
</evidence>
<dbReference type="GO" id="GO:0005789">
    <property type="term" value="C:endoplasmic reticulum membrane"/>
    <property type="evidence" value="ECO:0007669"/>
    <property type="project" value="UniProtKB-SubCell"/>
</dbReference>
<organism evidence="9 10">
    <name type="scientific">Wickerhamomyces anomalus (strain ATCC 58044 / CBS 1984 / NCYC 433 / NRRL Y-366-8)</name>
    <name type="common">Yeast</name>
    <name type="synonym">Hansenula anomala</name>
    <dbReference type="NCBI Taxonomy" id="683960"/>
    <lineage>
        <taxon>Eukaryota</taxon>
        <taxon>Fungi</taxon>
        <taxon>Dikarya</taxon>
        <taxon>Ascomycota</taxon>
        <taxon>Saccharomycotina</taxon>
        <taxon>Saccharomycetes</taxon>
        <taxon>Phaffomycetales</taxon>
        <taxon>Wickerhamomycetaceae</taxon>
        <taxon>Wickerhamomyces</taxon>
    </lineage>
</organism>
<evidence type="ECO:0000256" key="6">
    <source>
        <dbReference type="ARBA" id="ARBA00023136"/>
    </source>
</evidence>
<feature type="region of interest" description="Disordered" evidence="8">
    <location>
        <begin position="251"/>
        <end position="289"/>
    </location>
</feature>
<evidence type="ECO:0000256" key="3">
    <source>
        <dbReference type="ARBA" id="ARBA00022692"/>
    </source>
</evidence>
<keyword evidence="6 7" id="KW-0472">Membrane</keyword>
<evidence type="ECO:0000256" key="2">
    <source>
        <dbReference type="ARBA" id="ARBA00008917"/>
    </source>
</evidence>
<feature type="compositionally biased region" description="Low complexity" evidence="8">
    <location>
        <begin position="252"/>
        <end position="276"/>
    </location>
</feature>
<protein>
    <recommendedName>
        <fullName evidence="7">Derlin</fullName>
    </recommendedName>
</protein>
<dbReference type="EMBL" id="KV454210">
    <property type="protein sequence ID" value="ODQ60209.1"/>
    <property type="molecule type" value="Genomic_DNA"/>
</dbReference>
<dbReference type="Proteomes" id="UP000094112">
    <property type="component" value="Unassembled WGS sequence"/>
</dbReference>
<evidence type="ECO:0000256" key="4">
    <source>
        <dbReference type="ARBA" id="ARBA00022824"/>
    </source>
</evidence>
<evidence type="ECO:0000256" key="1">
    <source>
        <dbReference type="ARBA" id="ARBA00004477"/>
    </source>
</evidence>
<evidence type="ECO:0000256" key="7">
    <source>
        <dbReference type="RuleBase" id="RU363059"/>
    </source>
</evidence>
<comment type="subcellular location">
    <subcellularLocation>
        <location evidence="1 7">Endoplasmic reticulum membrane</location>
        <topology evidence="1 7">Multi-pass membrane protein</topology>
    </subcellularLocation>
</comment>
<accession>A0A1E3P3Z9</accession>
<feature type="transmembrane region" description="Helical" evidence="7">
    <location>
        <begin position="95"/>
        <end position="118"/>
    </location>
</feature>
<gene>
    <name evidence="9" type="ORF">WICANDRAFT_62774</name>
</gene>
<sequence>MSDLNQFIAQIPKITRFLTISTLTSSFLNALTILPSSTLICNWSKIIYDFQIWRPFTGFLVANPQPMQGLMDTYMLYSYSRGIEELKFYNNSVDYLFYLFIIVPIIVLSSVVMPVPLLQPALLGSLTYTWSRANKDHQVSIYFISIKASLLPVVTLGFRLLLEGTSSFLAVLAGMSAAYVYACIESWTLGPLYTYFCETFGIRVQNENRLGTLSSKEKETMRAPLWFKKFVGTFIGGSRVIDQRKNKIHTLTNGSTSSTSSGNSSSTSSGSIFGNSRFQGRGYRLGSEN</sequence>
<dbReference type="SUPFAM" id="SSF144091">
    <property type="entry name" value="Rhomboid-like"/>
    <property type="match status" value="1"/>
</dbReference>
<comment type="caution">
    <text evidence="7">Lacks conserved residue(s) required for the propagation of feature annotation.</text>
</comment>
<dbReference type="GO" id="GO:0006950">
    <property type="term" value="P:response to stress"/>
    <property type="evidence" value="ECO:0007669"/>
    <property type="project" value="UniProtKB-ARBA"/>
</dbReference>
<keyword evidence="3 7" id="KW-0812">Transmembrane</keyword>
<feature type="transmembrane region" description="Helical" evidence="7">
    <location>
        <begin position="167"/>
        <end position="184"/>
    </location>
</feature>
<keyword evidence="4 7" id="KW-0256">Endoplasmic reticulum</keyword>
<comment type="similarity">
    <text evidence="2 7">Belongs to the derlin family.</text>
</comment>
<keyword evidence="10" id="KW-1185">Reference proteome</keyword>
<evidence type="ECO:0000256" key="5">
    <source>
        <dbReference type="ARBA" id="ARBA00022989"/>
    </source>
</evidence>
<dbReference type="OrthoDB" id="19102at2759"/>
<dbReference type="AlphaFoldDB" id="A0A1E3P3Z9"/>
<dbReference type="InterPro" id="IPR007599">
    <property type="entry name" value="DER1"/>
</dbReference>
<dbReference type="InterPro" id="IPR035952">
    <property type="entry name" value="Rhomboid-like_sf"/>
</dbReference>
<feature type="transmembrane region" description="Helical" evidence="7">
    <location>
        <begin position="139"/>
        <end position="161"/>
    </location>
</feature>
<dbReference type="Pfam" id="PF04511">
    <property type="entry name" value="DER1"/>
    <property type="match status" value="1"/>
</dbReference>
<reference evidence="9 10" key="1">
    <citation type="journal article" date="2016" name="Proc. Natl. Acad. Sci. U.S.A.">
        <title>Comparative genomics of biotechnologically important yeasts.</title>
        <authorList>
            <person name="Riley R."/>
            <person name="Haridas S."/>
            <person name="Wolfe K.H."/>
            <person name="Lopes M.R."/>
            <person name="Hittinger C.T."/>
            <person name="Goeker M."/>
            <person name="Salamov A.A."/>
            <person name="Wisecaver J.H."/>
            <person name="Long T.M."/>
            <person name="Calvey C.H."/>
            <person name="Aerts A.L."/>
            <person name="Barry K.W."/>
            <person name="Choi C."/>
            <person name="Clum A."/>
            <person name="Coughlan A.Y."/>
            <person name="Deshpande S."/>
            <person name="Douglass A.P."/>
            <person name="Hanson S.J."/>
            <person name="Klenk H.-P."/>
            <person name="LaButti K.M."/>
            <person name="Lapidus A."/>
            <person name="Lindquist E.A."/>
            <person name="Lipzen A.M."/>
            <person name="Meier-Kolthoff J.P."/>
            <person name="Ohm R.A."/>
            <person name="Otillar R.P."/>
            <person name="Pangilinan J.L."/>
            <person name="Peng Y."/>
            <person name="Rokas A."/>
            <person name="Rosa C.A."/>
            <person name="Scheuner C."/>
            <person name="Sibirny A.A."/>
            <person name="Slot J.C."/>
            <person name="Stielow J.B."/>
            <person name="Sun H."/>
            <person name="Kurtzman C.P."/>
            <person name="Blackwell M."/>
            <person name="Grigoriev I.V."/>
            <person name="Jeffries T.W."/>
        </authorList>
    </citation>
    <scope>NUCLEOTIDE SEQUENCE [LARGE SCALE GENOMIC DNA]</scope>
    <source>
        <strain evidence="10">ATCC 58044 / CBS 1984 / NCYC 433 / NRRL Y-366-8</strain>
    </source>
</reference>
<dbReference type="GeneID" id="30200680"/>
<comment type="function">
    <text evidence="7">May be involved in the degradation of misfolded endoplasmic reticulum (ER) luminal proteins.</text>
</comment>
<dbReference type="PANTHER" id="PTHR11009">
    <property type="entry name" value="DER1-LIKE PROTEIN, DERLIN"/>
    <property type="match status" value="1"/>
</dbReference>